<dbReference type="STRING" id="1346286.SAMN05444362_11661"/>
<dbReference type="Proteomes" id="UP000184480">
    <property type="component" value="Unassembled WGS sequence"/>
</dbReference>
<name>A0A1M5HGX1_9BACT</name>
<evidence type="ECO:0000256" key="1">
    <source>
        <dbReference type="SAM" id="MobiDB-lite"/>
    </source>
</evidence>
<dbReference type="RefSeq" id="WP_062183026.1">
    <property type="nucleotide sequence ID" value="NZ_BBXL01000019.1"/>
</dbReference>
<keyword evidence="2" id="KW-1133">Transmembrane helix</keyword>
<reference evidence="4" key="1">
    <citation type="submission" date="2016-11" db="EMBL/GenBank/DDBJ databases">
        <authorList>
            <person name="Varghese N."/>
            <person name="Submissions S."/>
        </authorList>
    </citation>
    <scope>NUCLEOTIDE SEQUENCE [LARGE SCALE GENOMIC DNA]</scope>
    <source>
        <strain evidence="4">DSM 27370</strain>
    </source>
</reference>
<organism evidence="3 4">
    <name type="scientific">Dysgonomonas macrotermitis</name>
    <dbReference type="NCBI Taxonomy" id="1346286"/>
    <lineage>
        <taxon>Bacteria</taxon>
        <taxon>Pseudomonadati</taxon>
        <taxon>Bacteroidota</taxon>
        <taxon>Bacteroidia</taxon>
        <taxon>Bacteroidales</taxon>
        <taxon>Dysgonomonadaceae</taxon>
        <taxon>Dysgonomonas</taxon>
    </lineage>
</organism>
<dbReference type="AlphaFoldDB" id="A0A1M5HGX1"/>
<feature type="transmembrane region" description="Helical" evidence="2">
    <location>
        <begin position="58"/>
        <end position="81"/>
    </location>
</feature>
<proteinExistence type="predicted"/>
<keyword evidence="2" id="KW-0472">Membrane</keyword>
<gene>
    <name evidence="3" type="ORF">SAMN05444362_11661</name>
</gene>
<evidence type="ECO:0000313" key="4">
    <source>
        <dbReference type="Proteomes" id="UP000184480"/>
    </source>
</evidence>
<evidence type="ECO:0000256" key="2">
    <source>
        <dbReference type="SAM" id="Phobius"/>
    </source>
</evidence>
<protein>
    <submittedName>
        <fullName evidence="3">Uncharacterized protein</fullName>
    </submittedName>
</protein>
<keyword evidence="4" id="KW-1185">Reference proteome</keyword>
<accession>A0A1M5HGX1</accession>
<dbReference type="EMBL" id="FQUC01000016">
    <property type="protein sequence ID" value="SHG15171.1"/>
    <property type="molecule type" value="Genomic_DNA"/>
</dbReference>
<sequence>MEDILDEVFDLAGDITDGVDIIPGNGRGSSGDDDDEFKDKKDKPESKTKKSAASVVDFLVSAGLIIIGLVLAGAIGAYIYLMI</sequence>
<evidence type="ECO:0000313" key="3">
    <source>
        <dbReference type="EMBL" id="SHG15171.1"/>
    </source>
</evidence>
<feature type="region of interest" description="Disordered" evidence="1">
    <location>
        <begin position="20"/>
        <end position="45"/>
    </location>
</feature>
<keyword evidence="2" id="KW-0812">Transmembrane</keyword>